<dbReference type="Proteomes" id="UP000501253">
    <property type="component" value="Chromosome"/>
</dbReference>
<dbReference type="GO" id="GO:0005524">
    <property type="term" value="F:ATP binding"/>
    <property type="evidence" value="ECO:0007669"/>
    <property type="project" value="UniProtKB-KW"/>
</dbReference>
<evidence type="ECO:0000256" key="1">
    <source>
        <dbReference type="ARBA" id="ARBA00022679"/>
    </source>
</evidence>
<evidence type="ECO:0000256" key="3">
    <source>
        <dbReference type="ARBA" id="ARBA00022741"/>
    </source>
</evidence>
<dbReference type="Gene3D" id="3.30.460.10">
    <property type="entry name" value="Beta Polymerase, domain 2"/>
    <property type="match status" value="2"/>
</dbReference>
<keyword evidence="3" id="KW-0547">Nucleotide-binding</keyword>
<feature type="domain" description="Glutamate-ammonia ligase adenylyltransferase repeated" evidence="7">
    <location>
        <begin position="33"/>
        <end position="254"/>
    </location>
</feature>
<evidence type="ECO:0000256" key="5">
    <source>
        <dbReference type="ARBA" id="ARBA00022842"/>
    </source>
</evidence>
<dbReference type="Pfam" id="PF03710">
    <property type="entry name" value="GlnE"/>
    <property type="match status" value="2"/>
</dbReference>
<protein>
    <submittedName>
        <fullName evidence="9">Uncharacterized protein</fullName>
    </submittedName>
</protein>
<dbReference type="CDD" id="cd05401">
    <property type="entry name" value="NT_GlnE_GlnD_like"/>
    <property type="match status" value="2"/>
</dbReference>
<dbReference type="PANTHER" id="PTHR30621:SF0">
    <property type="entry name" value="BIFUNCTIONAL GLUTAMINE SYNTHETASE ADENYLYLTRANSFERASE_ADENYLYL-REMOVING ENZYME"/>
    <property type="match status" value="1"/>
</dbReference>
<evidence type="ECO:0000256" key="6">
    <source>
        <dbReference type="ARBA" id="ARBA00023268"/>
    </source>
</evidence>
<gene>
    <name evidence="9" type="ORF">FVE67_07640</name>
</gene>
<dbReference type="FunFam" id="1.20.120.330:FF:000005">
    <property type="entry name" value="Bifunctional glutamine synthetase adenylyltransferase/adenylyl-removing enzyme"/>
    <property type="match status" value="1"/>
</dbReference>
<dbReference type="InterPro" id="IPR043519">
    <property type="entry name" value="NT_sf"/>
</dbReference>
<organism evidence="9 10">
    <name type="scientific">Thermosulfurimonas marina</name>
    <dbReference type="NCBI Taxonomy" id="2047767"/>
    <lineage>
        <taxon>Bacteria</taxon>
        <taxon>Pseudomonadati</taxon>
        <taxon>Thermodesulfobacteriota</taxon>
        <taxon>Thermodesulfobacteria</taxon>
        <taxon>Thermodesulfobacteriales</taxon>
        <taxon>Thermodesulfobacteriaceae</taxon>
        <taxon>Thermosulfurimonas</taxon>
    </lineage>
</organism>
<evidence type="ECO:0000313" key="9">
    <source>
        <dbReference type="EMBL" id="QJA06674.1"/>
    </source>
</evidence>
<dbReference type="GO" id="GO:0005829">
    <property type="term" value="C:cytosol"/>
    <property type="evidence" value="ECO:0007669"/>
    <property type="project" value="TreeGrafter"/>
</dbReference>
<dbReference type="Gene3D" id="1.20.120.330">
    <property type="entry name" value="Nucleotidyltransferases domain 2"/>
    <property type="match status" value="2"/>
</dbReference>
<reference evidence="9 10" key="1">
    <citation type="submission" date="2019-08" db="EMBL/GenBank/DDBJ databases">
        <title>Complete genome sequence of Thermosulfurimonas marina SU872T, an anaerobic thermophilic chemolithoautotrophic bacterium isolated from a shallow marine hydrothermal vent.</title>
        <authorList>
            <person name="Allioux M."/>
            <person name="Jebbar M."/>
            <person name="Slobodkina G."/>
            <person name="Slobodkin A."/>
            <person name="Moalic Y."/>
            <person name="Frolova A."/>
            <person name="Shao Z."/>
            <person name="Alain K."/>
        </authorList>
    </citation>
    <scope>NUCLEOTIDE SEQUENCE [LARGE SCALE GENOMIC DNA]</scope>
    <source>
        <strain evidence="9 10">SU872</strain>
    </source>
</reference>
<keyword evidence="1" id="KW-0808">Transferase</keyword>
<dbReference type="GO" id="GO:0000820">
    <property type="term" value="P:regulation of glutamine family amino acid metabolic process"/>
    <property type="evidence" value="ECO:0007669"/>
    <property type="project" value="TreeGrafter"/>
</dbReference>
<dbReference type="Gene3D" id="1.20.120.1510">
    <property type="match status" value="1"/>
</dbReference>
<dbReference type="InterPro" id="IPR013546">
    <property type="entry name" value="PII_UdlTrfase/GS_AdlTrfase"/>
</dbReference>
<dbReference type="KEGG" id="tmai:FVE67_07640"/>
<feature type="domain" description="Glutamate-ammonia ligase adenylyltransferase repeated" evidence="7">
    <location>
        <begin position="526"/>
        <end position="748"/>
    </location>
</feature>
<dbReference type="EMBL" id="CP042909">
    <property type="protein sequence ID" value="QJA06674.1"/>
    <property type="molecule type" value="Genomic_DNA"/>
</dbReference>
<dbReference type="Pfam" id="PF08335">
    <property type="entry name" value="GlnD_UR_UTase"/>
    <property type="match status" value="1"/>
</dbReference>
<dbReference type="AlphaFoldDB" id="A0A6H1WU46"/>
<evidence type="ECO:0000259" key="8">
    <source>
        <dbReference type="Pfam" id="PF08335"/>
    </source>
</evidence>
<name>A0A6H1WU46_9BACT</name>
<dbReference type="RefSeq" id="WP_168720027.1">
    <property type="nucleotide sequence ID" value="NZ_CP042909.1"/>
</dbReference>
<dbReference type="GO" id="GO:0008882">
    <property type="term" value="F:[glutamate-ammonia-ligase] adenylyltransferase activity"/>
    <property type="evidence" value="ECO:0007669"/>
    <property type="project" value="InterPro"/>
</dbReference>
<dbReference type="SUPFAM" id="SSF81593">
    <property type="entry name" value="Nucleotidyltransferase substrate binding subunit/domain"/>
    <property type="match status" value="2"/>
</dbReference>
<accession>A0A6H1WU46</accession>
<keyword evidence="5" id="KW-0460">Magnesium</keyword>
<sequence length="907" mass="103330">MEELLERQLERLSENLGPQVLRAARASPHFPYLAKLLTFSPYAARLLTTRSEILAPFLRPEPLRILGARELSQEARLALSQARGLREAARGLLPLKQREILKILARDLAGESFELTARRVTRLAEALVSSALRTLARWKGLSPEDLVVLAFGKFGGRELNYASDLDLAYFFLPGVDKLRAIQVFETLTRLLDTLFEGDRLWKVDLRLRPGGKEGELAVSLRYARDYYLYASHPFERLALIRARPVAGNLAAGYALLAALRPVIYPRYLDFAFLEHLRDLKERIQREARRRGAEEDLKVGRGGIREVEFLVQGLQAIYGGKHPELRSRRVLAALARLRRRGILKEEEARRLREAYLFLRTVEHRLQTRHFQQTFRLPKEPLARLLLAQSLGFEDEKSFLEHLSRIREEVSRAFGAFLAPTCPRERSEVVELLVKAVYENGPLAQAAACAEIPEHLLDELRRKLSSRGPLLTRKAQILRRLLPLLFEAVLAEEDRGRALSRFLTFFDRLGGRLSLLSALEKAPEGLPRLLRLLSRSEYLWYLTEGEPRAVEALFEPEAPQKPEALASMLQGLPLDEALGTLRILKNETCFRTAAGCLEGLLTVEKATEELTRLAKVFARLTLEIVLREVREKHGPPPGPFAVLALGKLGAREMGFRSDLDLLFVYEGPPEAGYYWSRVAQRYLSYLTLKTPEGEGYPVDARLRPEGRKGPLVSSLSGLLTYYREEARLWERAAAVRLRPLAGDRDLGRRTNLAVRKELARKGLSEAEARELYEMRLYMERERAREDERSFSPKLGYGALADLEFLAMAAALRRLSQTPEFTETRTPKLLGLLPEGPALREHYAFLRAVEQYLILLFDPREEDPLYPREALSGLVPYLGPEVRERYEKITRENREFLRKYLLGDSGGVPA</sequence>
<evidence type="ECO:0000256" key="4">
    <source>
        <dbReference type="ARBA" id="ARBA00022840"/>
    </source>
</evidence>
<keyword evidence="10" id="KW-1185">Reference proteome</keyword>
<evidence type="ECO:0000259" key="7">
    <source>
        <dbReference type="Pfam" id="PF03710"/>
    </source>
</evidence>
<dbReference type="SUPFAM" id="SSF81301">
    <property type="entry name" value="Nucleotidyltransferase"/>
    <property type="match status" value="2"/>
</dbReference>
<keyword evidence="2" id="KW-0548">Nucleotidyltransferase</keyword>
<dbReference type="PANTHER" id="PTHR30621">
    <property type="entry name" value="GLUTAMINE SYNTHETASE ADENYLYLTRANSFERASE"/>
    <property type="match status" value="1"/>
</dbReference>
<feature type="domain" description="PII-uridylyltransferase/Glutamine-synthetase adenylyltransferase" evidence="8">
    <location>
        <begin position="278"/>
        <end position="415"/>
    </location>
</feature>
<keyword evidence="6" id="KW-0511">Multifunctional enzyme</keyword>
<proteinExistence type="predicted"/>
<evidence type="ECO:0000256" key="2">
    <source>
        <dbReference type="ARBA" id="ARBA00022695"/>
    </source>
</evidence>
<evidence type="ECO:0000313" key="10">
    <source>
        <dbReference type="Proteomes" id="UP000501253"/>
    </source>
</evidence>
<keyword evidence="4" id="KW-0067">ATP-binding</keyword>
<dbReference type="InterPro" id="IPR005190">
    <property type="entry name" value="GlnE_rpt_dom"/>
</dbReference>
<dbReference type="InterPro" id="IPR023057">
    <property type="entry name" value="GlnE"/>
</dbReference>